<dbReference type="EMBL" id="CP102780">
    <property type="protein sequence ID" value="UVA77604.1"/>
    <property type="molecule type" value="Genomic_DNA"/>
</dbReference>
<evidence type="ECO:0000313" key="4">
    <source>
        <dbReference type="EMBL" id="VVD73710.1"/>
    </source>
</evidence>
<dbReference type="InterPro" id="IPR019223">
    <property type="entry name" value="DUF2147"/>
</dbReference>
<protein>
    <submittedName>
        <fullName evidence="3">DUF2147 domain-containing protein</fullName>
    </submittedName>
</protein>
<dbReference type="EMBL" id="CABPSA010000001">
    <property type="protein sequence ID" value="VVD73710.1"/>
    <property type="molecule type" value="Genomic_DNA"/>
</dbReference>
<evidence type="ECO:0000256" key="1">
    <source>
        <dbReference type="SAM" id="SignalP"/>
    </source>
</evidence>
<evidence type="ECO:0000313" key="5">
    <source>
        <dbReference type="Proteomes" id="UP000343335"/>
    </source>
</evidence>
<feature type="chain" id="PRO_5023115413" evidence="1">
    <location>
        <begin position="34"/>
        <end position="162"/>
    </location>
</feature>
<dbReference type="PANTHER" id="PTHR36919">
    <property type="entry name" value="BLR1215 PROTEIN"/>
    <property type="match status" value="1"/>
</dbReference>
<dbReference type="Gene3D" id="2.40.128.520">
    <property type="match status" value="1"/>
</dbReference>
<organism evidence="4 5">
    <name type="scientific">Pandoraea commovens</name>
    <dbReference type="NCBI Taxonomy" id="2508289"/>
    <lineage>
        <taxon>Bacteria</taxon>
        <taxon>Pseudomonadati</taxon>
        <taxon>Pseudomonadota</taxon>
        <taxon>Betaproteobacteria</taxon>
        <taxon>Burkholderiales</taxon>
        <taxon>Burkholderiaceae</taxon>
        <taxon>Pandoraea</taxon>
    </lineage>
</organism>
<dbReference type="Pfam" id="PF09917">
    <property type="entry name" value="DUF2147"/>
    <property type="match status" value="1"/>
</dbReference>
<dbReference type="Proteomes" id="UP001058980">
    <property type="component" value="Chromosome"/>
</dbReference>
<accession>A0A5E4SDK5</accession>
<proteinExistence type="predicted"/>
<evidence type="ECO:0000313" key="6">
    <source>
        <dbReference type="Proteomes" id="UP001058980"/>
    </source>
</evidence>
<dbReference type="RefSeq" id="WP_150663024.1">
    <property type="nucleotide sequence ID" value="NZ_CABPSA010000001.1"/>
</dbReference>
<sequence>MKQISNATSWRRLGAHALVAVALLGGVAKAALAADDTSPVGVWKTIDDNTGKPKALVTISEKDGEYVGVITKGLGENDDPARVCDKCTDERKGQKMLGMQIIRGIKKDGDSYGGGYILDPENGKDYKCKMTLTDGGKKLDVRGFIGISLIGRTQTWIREQTQ</sequence>
<feature type="domain" description="DUF2147" evidence="2">
    <location>
        <begin position="41"/>
        <end position="158"/>
    </location>
</feature>
<reference evidence="4 5" key="1">
    <citation type="submission" date="2019-08" db="EMBL/GenBank/DDBJ databases">
        <authorList>
            <person name="Peeters C."/>
        </authorList>
    </citation>
    <scope>NUCLEOTIDE SEQUENCE [LARGE SCALE GENOMIC DNA]</scope>
    <source>
        <strain evidence="4 5">LMG 31010</strain>
    </source>
</reference>
<dbReference type="OrthoDB" id="9814399at2"/>
<reference evidence="3" key="2">
    <citation type="submission" date="2022-08" db="EMBL/GenBank/DDBJ databases">
        <title>Multi-unit outbreak of Pandoraea commovens among non-cystic fibrosis intensive care patients from 2019 to 2021 in Berlin, Germany.</title>
        <authorList>
            <person name="Menzel P."/>
        </authorList>
    </citation>
    <scope>NUCLEOTIDE SEQUENCE</scope>
    <source>
        <strain evidence="3">LB-19-202-79</strain>
    </source>
</reference>
<dbReference type="AlphaFoldDB" id="A0A5E4SDK5"/>
<evidence type="ECO:0000313" key="3">
    <source>
        <dbReference type="EMBL" id="UVA77604.1"/>
    </source>
</evidence>
<gene>
    <name evidence="3" type="ORF">NTU39_16000</name>
    <name evidence="4" type="ORF">PCO31010_00757</name>
</gene>
<keyword evidence="1" id="KW-0732">Signal</keyword>
<keyword evidence="6" id="KW-1185">Reference proteome</keyword>
<name>A0A5E4SDK5_9BURK</name>
<dbReference type="Proteomes" id="UP000343335">
    <property type="component" value="Unassembled WGS sequence"/>
</dbReference>
<evidence type="ECO:0000259" key="2">
    <source>
        <dbReference type="Pfam" id="PF09917"/>
    </source>
</evidence>
<feature type="signal peptide" evidence="1">
    <location>
        <begin position="1"/>
        <end position="33"/>
    </location>
</feature>
<dbReference type="PANTHER" id="PTHR36919:SF3">
    <property type="entry name" value="BLL5882 PROTEIN"/>
    <property type="match status" value="1"/>
</dbReference>